<feature type="transmembrane region" description="Helical" evidence="20">
    <location>
        <begin position="228"/>
        <end position="248"/>
    </location>
</feature>
<feature type="transmembrane region" description="Helical" evidence="20">
    <location>
        <begin position="109"/>
        <end position="126"/>
    </location>
</feature>
<proteinExistence type="inferred from homology"/>
<keyword evidence="14" id="KW-0443">Lipid metabolism</keyword>
<gene>
    <name evidence="21" type="ORF">GQ466_05770</name>
</gene>
<evidence type="ECO:0000256" key="9">
    <source>
        <dbReference type="ARBA" id="ARBA00022516"/>
    </source>
</evidence>
<feature type="transmembrane region" description="Helical" evidence="20">
    <location>
        <begin position="33"/>
        <end position="51"/>
    </location>
</feature>
<evidence type="ECO:0000256" key="6">
    <source>
        <dbReference type="ARBA" id="ARBA00012487"/>
    </source>
</evidence>
<keyword evidence="13 20" id="KW-1133">Transmembrane helix</keyword>
<evidence type="ECO:0000256" key="20">
    <source>
        <dbReference type="SAM" id="Phobius"/>
    </source>
</evidence>
<keyword evidence="11 18" id="KW-0812">Transmembrane</keyword>
<comment type="similarity">
    <text evidence="5 18">Belongs to the CDS family.</text>
</comment>
<evidence type="ECO:0000256" key="3">
    <source>
        <dbReference type="ARBA" id="ARBA00005119"/>
    </source>
</evidence>
<dbReference type="AlphaFoldDB" id="A0A6I4W9V6"/>
<keyword evidence="16" id="KW-0594">Phospholipid biosynthesis</keyword>
<dbReference type="OrthoDB" id="9799199at2"/>
<feature type="transmembrane region" description="Helical" evidence="20">
    <location>
        <begin position="203"/>
        <end position="222"/>
    </location>
</feature>
<evidence type="ECO:0000256" key="13">
    <source>
        <dbReference type="ARBA" id="ARBA00022989"/>
    </source>
</evidence>
<keyword evidence="22" id="KW-1185">Reference proteome</keyword>
<keyword evidence="9" id="KW-0444">Lipid biosynthesis</keyword>
<evidence type="ECO:0000313" key="22">
    <source>
        <dbReference type="Proteomes" id="UP000431901"/>
    </source>
</evidence>
<feature type="transmembrane region" description="Helical" evidence="20">
    <location>
        <begin position="138"/>
        <end position="157"/>
    </location>
</feature>
<evidence type="ECO:0000256" key="17">
    <source>
        <dbReference type="ARBA" id="ARBA00023264"/>
    </source>
</evidence>
<dbReference type="Proteomes" id="UP000431901">
    <property type="component" value="Unassembled WGS sequence"/>
</dbReference>
<dbReference type="GO" id="GO:0016024">
    <property type="term" value="P:CDP-diacylglycerol biosynthetic process"/>
    <property type="evidence" value="ECO:0007669"/>
    <property type="project" value="UniProtKB-UniPathway"/>
</dbReference>
<sequence length="295" mass="31076">MDVDKTGDLVTTPAGPDDGDKAPAPKKGGGRNLPIAFAVGISLGGLVLVSLYTVKEIFLAVMIVFLCLGARELADALKAREIQVPFPPIVAGMAASPLAAYFWGARGLVAVVALTVLAVMIARMLAGSDGYVRDMTAGVFVTGYLVLMGGIVALLMRPDDGDHRIVIFIATTVASDIGGYFAGTYLGRHKLAPKISPKKTWEGVSGSALTCMLVATWLLWWLLDDHRVWPGVLVGLAAVVTATVGDLMESVIKRDLGIKDMGNLLPGHGGVMDRLDSLIATAPVVWLLLELFVPA</sequence>
<evidence type="ECO:0000256" key="16">
    <source>
        <dbReference type="ARBA" id="ARBA00023209"/>
    </source>
</evidence>
<reference evidence="21 22" key="1">
    <citation type="submission" date="2019-12" db="EMBL/GenBank/DDBJ databases">
        <title>Nocardia macrotermitis sp. nov. and Nocardia aurantia sp. nov., isolated from the gut of the fungus growing-termite Macrotermes natalensis.</title>
        <authorList>
            <person name="Christine B."/>
            <person name="Rene B."/>
        </authorList>
    </citation>
    <scope>NUCLEOTIDE SEQUENCE [LARGE SCALE GENOMIC DNA]</scope>
    <source>
        <strain evidence="21 22">DSM 102126</strain>
    </source>
</reference>
<dbReference type="PANTHER" id="PTHR46382">
    <property type="entry name" value="PHOSPHATIDATE CYTIDYLYLTRANSFERASE"/>
    <property type="match status" value="1"/>
</dbReference>
<dbReference type="InterPro" id="IPR000374">
    <property type="entry name" value="PC_trans"/>
</dbReference>
<evidence type="ECO:0000256" key="4">
    <source>
        <dbReference type="ARBA" id="ARBA00005189"/>
    </source>
</evidence>
<keyword evidence="10 18" id="KW-0808">Transferase</keyword>
<feature type="transmembrane region" description="Helical" evidence="20">
    <location>
        <begin position="163"/>
        <end position="182"/>
    </location>
</feature>
<evidence type="ECO:0000256" key="19">
    <source>
        <dbReference type="SAM" id="MobiDB-lite"/>
    </source>
</evidence>
<keyword evidence="12 18" id="KW-0548">Nucleotidyltransferase</keyword>
<evidence type="ECO:0000256" key="5">
    <source>
        <dbReference type="ARBA" id="ARBA00010185"/>
    </source>
</evidence>
<evidence type="ECO:0000256" key="11">
    <source>
        <dbReference type="ARBA" id="ARBA00022692"/>
    </source>
</evidence>
<feature type="transmembrane region" description="Helical" evidence="20">
    <location>
        <begin position="86"/>
        <end position="103"/>
    </location>
</feature>
<keyword evidence="15 20" id="KW-0472">Membrane</keyword>
<dbReference type="EC" id="2.7.7.41" evidence="6 18"/>
<dbReference type="PROSITE" id="PS01315">
    <property type="entry name" value="CDS"/>
    <property type="match status" value="1"/>
</dbReference>
<evidence type="ECO:0000256" key="1">
    <source>
        <dbReference type="ARBA" id="ARBA00001698"/>
    </source>
</evidence>
<comment type="caution">
    <text evidence="21">The sequence shown here is derived from an EMBL/GenBank/DDBJ whole genome shotgun (WGS) entry which is preliminary data.</text>
</comment>
<comment type="pathway">
    <text evidence="3 18">Phospholipid metabolism; CDP-diacylglycerol biosynthesis; CDP-diacylglycerol from sn-glycerol 3-phosphate: step 3/3.</text>
</comment>
<evidence type="ECO:0000256" key="18">
    <source>
        <dbReference type="RuleBase" id="RU003938"/>
    </source>
</evidence>
<name>A0A6I4W9V6_9ACTN</name>
<evidence type="ECO:0000256" key="12">
    <source>
        <dbReference type="ARBA" id="ARBA00022695"/>
    </source>
</evidence>
<feature type="transmembrane region" description="Helical" evidence="20">
    <location>
        <begin position="57"/>
        <end position="74"/>
    </location>
</feature>
<keyword evidence="17" id="KW-1208">Phospholipid metabolism</keyword>
<comment type="subcellular location">
    <subcellularLocation>
        <location evidence="2">Cell membrane</location>
        <topology evidence="2">Multi-pass membrane protein</topology>
    </subcellularLocation>
</comment>
<dbReference type="EMBL" id="WUTW01000001">
    <property type="protein sequence ID" value="MXQ63532.1"/>
    <property type="molecule type" value="Genomic_DNA"/>
</dbReference>
<keyword evidence="8" id="KW-1003">Cell membrane</keyword>
<comment type="catalytic activity">
    <reaction evidence="1 18">
        <text>a 1,2-diacyl-sn-glycero-3-phosphate + CTP + H(+) = a CDP-1,2-diacyl-sn-glycerol + diphosphate</text>
        <dbReference type="Rhea" id="RHEA:16229"/>
        <dbReference type="ChEBI" id="CHEBI:15378"/>
        <dbReference type="ChEBI" id="CHEBI:33019"/>
        <dbReference type="ChEBI" id="CHEBI:37563"/>
        <dbReference type="ChEBI" id="CHEBI:58332"/>
        <dbReference type="ChEBI" id="CHEBI:58608"/>
        <dbReference type="EC" id="2.7.7.41"/>
    </reaction>
</comment>
<evidence type="ECO:0000256" key="14">
    <source>
        <dbReference type="ARBA" id="ARBA00023098"/>
    </source>
</evidence>
<evidence type="ECO:0000313" key="21">
    <source>
        <dbReference type="EMBL" id="MXQ63532.1"/>
    </source>
</evidence>
<dbReference type="GO" id="GO:0004605">
    <property type="term" value="F:phosphatidate cytidylyltransferase activity"/>
    <property type="evidence" value="ECO:0007669"/>
    <property type="project" value="UniProtKB-EC"/>
</dbReference>
<comment type="pathway">
    <text evidence="4">Lipid metabolism.</text>
</comment>
<evidence type="ECO:0000256" key="15">
    <source>
        <dbReference type="ARBA" id="ARBA00023136"/>
    </source>
</evidence>
<dbReference type="Pfam" id="PF01148">
    <property type="entry name" value="CTP_transf_1"/>
    <property type="match status" value="1"/>
</dbReference>
<organism evidence="21 22">
    <name type="scientific">Actinomadura rayongensis</name>
    <dbReference type="NCBI Taxonomy" id="1429076"/>
    <lineage>
        <taxon>Bacteria</taxon>
        <taxon>Bacillati</taxon>
        <taxon>Actinomycetota</taxon>
        <taxon>Actinomycetes</taxon>
        <taxon>Streptosporangiales</taxon>
        <taxon>Thermomonosporaceae</taxon>
        <taxon>Actinomadura</taxon>
    </lineage>
</organism>
<dbReference type="UniPathway" id="UPA00557">
    <property type="reaction ID" value="UER00614"/>
</dbReference>
<dbReference type="PANTHER" id="PTHR46382:SF1">
    <property type="entry name" value="PHOSPHATIDATE CYTIDYLYLTRANSFERASE"/>
    <property type="match status" value="1"/>
</dbReference>
<feature type="region of interest" description="Disordered" evidence="19">
    <location>
        <begin position="1"/>
        <end position="27"/>
    </location>
</feature>
<dbReference type="RefSeq" id="WP_161101678.1">
    <property type="nucleotide sequence ID" value="NZ_JBHLYI010000012.1"/>
</dbReference>
<evidence type="ECO:0000256" key="2">
    <source>
        <dbReference type="ARBA" id="ARBA00004651"/>
    </source>
</evidence>
<accession>A0A6I4W9V6</accession>
<dbReference type="GO" id="GO:0005886">
    <property type="term" value="C:plasma membrane"/>
    <property type="evidence" value="ECO:0007669"/>
    <property type="project" value="UniProtKB-SubCell"/>
</dbReference>
<evidence type="ECO:0000256" key="7">
    <source>
        <dbReference type="ARBA" id="ARBA00019373"/>
    </source>
</evidence>
<evidence type="ECO:0000256" key="8">
    <source>
        <dbReference type="ARBA" id="ARBA00022475"/>
    </source>
</evidence>
<protein>
    <recommendedName>
        <fullName evidence="7 18">Phosphatidate cytidylyltransferase</fullName>
        <ecNumber evidence="6 18">2.7.7.41</ecNumber>
    </recommendedName>
</protein>
<evidence type="ECO:0000256" key="10">
    <source>
        <dbReference type="ARBA" id="ARBA00022679"/>
    </source>
</evidence>